<dbReference type="EMBL" id="FQVE01000005">
    <property type="protein sequence ID" value="SHG41439.1"/>
    <property type="molecule type" value="Genomic_DNA"/>
</dbReference>
<organism evidence="1 2">
    <name type="scientific">Chryseobacterium vrystaatense</name>
    <dbReference type="NCBI Taxonomy" id="307480"/>
    <lineage>
        <taxon>Bacteria</taxon>
        <taxon>Pseudomonadati</taxon>
        <taxon>Bacteroidota</taxon>
        <taxon>Flavobacteriia</taxon>
        <taxon>Flavobacteriales</taxon>
        <taxon>Weeksellaceae</taxon>
        <taxon>Chryseobacterium group</taxon>
        <taxon>Chryseobacterium</taxon>
    </lineage>
</organism>
<evidence type="ECO:0008006" key="3">
    <source>
        <dbReference type="Google" id="ProtNLM"/>
    </source>
</evidence>
<evidence type="ECO:0000313" key="2">
    <source>
        <dbReference type="Proteomes" id="UP000184108"/>
    </source>
</evidence>
<evidence type="ECO:0000313" key="1">
    <source>
        <dbReference type="EMBL" id="SHG41439.1"/>
    </source>
</evidence>
<sequence length="220" mass="21922">MGKNGIHAKVSENGYLTYWTRGAAQNGNTLEEMVGHMLNLSSSDGAEIRQYSGIFATHSFLDVGLVGNINDGLGGFAEGLSYNGKNGIKLYVGTARPGIPVDLGFTKFYGNGKTYIQPAYMGKVGGVLGKASIAGTVIIGGINIYNGIQKDGGTFGLNATIATGGTIGGVAGAYGGAILGAAIGVWFGGVGAAPGALIGGIIGGVVGGITGTKAAEMIVN</sequence>
<name>A0A1M5JMF1_9FLAO</name>
<reference evidence="2" key="1">
    <citation type="submission" date="2016-11" db="EMBL/GenBank/DDBJ databases">
        <authorList>
            <person name="Varghese N."/>
            <person name="Submissions S."/>
        </authorList>
    </citation>
    <scope>NUCLEOTIDE SEQUENCE [LARGE SCALE GENOMIC DNA]</scope>
    <source>
        <strain evidence="2">YR203</strain>
    </source>
</reference>
<protein>
    <recommendedName>
        <fullName evidence="3">Glycine zipper</fullName>
    </recommendedName>
</protein>
<dbReference type="AlphaFoldDB" id="A0A1M5JMF1"/>
<dbReference type="Proteomes" id="UP000184108">
    <property type="component" value="Unassembled WGS sequence"/>
</dbReference>
<gene>
    <name evidence="1" type="ORF">SAMN02787073_4243</name>
</gene>
<proteinExistence type="predicted"/>
<accession>A0A1M5JMF1</accession>
<dbReference type="RefSeq" id="WP_139260022.1">
    <property type="nucleotide sequence ID" value="NZ_FQVE01000005.1"/>
</dbReference>